<dbReference type="InterPro" id="IPR000600">
    <property type="entry name" value="ROK"/>
</dbReference>
<keyword evidence="1" id="KW-0808">Transferase</keyword>
<keyword evidence="1" id="KW-0418">Kinase</keyword>
<dbReference type="Pfam" id="PF00480">
    <property type="entry name" value="ROK"/>
    <property type="match status" value="1"/>
</dbReference>
<reference evidence="1 2" key="2">
    <citation type="submission" date="2013-04" db="EMBL/GenBank/DDBJ databases">
        <title>Comparative genomics of 12 strains of Erwinia amylovora identifies a pan-genome with a large conserved core and provides insights into host specificity.</title>
        <authorList>
            <person name="Mann R.A."/>
            <person name="Smits T.H.M."/>
            <person name="Buehlmann A."/>
            <person name="Blom J."/>
            <person name="Goesmann A."/>
            <person name="Frey J.E."/>
            <person name="Plummer K.M."/>
            <person name="Beer S.V."/>
            <person name="Luck J."/>
            <person name="Duffy B."/>
            <person name="Rodoni B."/>
        </authorList>
    </citation>
    <scope>NUCLEOTIDE SEQUENCE [LARGE SCALE GENOMIC DNA]</scope>
    <source>
        <strain evidence="2">CFBP 1232</strain>
    </source>
</reference>
<dbReference type="GO" id="GO:0045127">
    <property type="term" value="F:N-acetylglucosamine kinase activity"/>
    <property type="evidence" value="ECO:0007669"/>
    <property type="project" value="UniProtKB-EC"/>
</dbReference>
<sequence>MLAVAAFYQQAQSAPEIIGRYDEGEADALAHTERYCQLPAVCSGNMLTLPDPHRVVPGGGLSNFDALYDGLAERVRSHMIPTARPPRFAKARYGDAGGMRGAAFLHPNV</sequence>
<evidence type="ECO:0000313" key="2">
    <source>
        <dbReference type="Proteomes" id="UP000013111"/>
    </source>
</evidence>
<proteinExistence type="predicted"/>
<gene>
    <name evidence="1" type="ORF">BN437_1567</name>
</gene>
<organism evidence="1 2">
    <name type="scientific">Erwinia amylovora NBRC 12687 = CFBP 1232</name>
    <dbReference type="NCBI Taxonomy" id="1219359"/>
    <lineage>
        <taxon>Bacteria</taxon>
        <taxon>Pseudomonadati</taxon>
        <taxon>Pseudomonadota</taxon>
        <taxon>Gammaproteobacteria</taxon>
        <taxon>Enterobacterales</taxon>
        <taxon>Erwiniaceae</taxon>
        <taxon>Erwinia</taxon>
    </lineage>
</organism>
<dbReference type="EC" id="2.7.1.59" evidence="1"/>
<comment type="caution">
    <text evidence="1">The sequence shown here is derived from an EMBL/GenBank/DDBJ whole genome shotgun (WGS) entry which is preliminary data.</text>
</comment>
<reference evidence="1 2" key="1">
    <citation type="submission" date="2012-11" db="EMBL/GenBank/DDBJ databases">
        <authorList>
            <person name="Linke B."/>
        </authorList>
    </citation>
    <scope>NUCLEOTIDE SEQUENCE [LARGE SCALE GENOMIC DNA]</scope>
    <source>
        <strain evidence="2">CFBP 1232</strain>
    </source>
</reference>
<dbReference type="SUPFAM" id="SSF53067">
    <property type="entry name" value="Actin-like ATPase domain"/>
    <property type="match status" value="1"/>
</dbReference>
<evidence type="ECO:0000313" key="1">
    <source>
        <dbReference type="EMBL" id="CCO93502.1"/>
    </source>
</evidence>
<dbReference type="Proteomes" id="UP000013111">
    <property type="component" value="Unassembled WGS sequence"/>
</dbReference>
<dbReference type="Gene3D" id="3.30.420.40">
    <property type="match status" value="1"/>
</dbReference>
<dbReference type="InterPro" id="IPR043129">
    <property type="entry name" value="ATPase_NBD"/>
</dbReference>
<name>A0A830ZZF4_ERWAM</name>
<dbReference type="AlphaFoldDB" id="A0A830ZZF4"/>
<protein>
    <submittedName>
        <fullName evidence="1">N-acetyl-D-glucosamine kinase</fullName>
        <ecNumber evidence="1">2.7.1.59</ecNumber>
    </submittedName>
</protein>
<accession>A0A830ZZF4</accession>
<dbReference type="EMBL" id="CAPB01000011">
    <property type="protein sequence ID" value="CCO93502.1"/>
    <property type="molecule type" value="Genomic_DNA"/>
</dbReference>